<evidence type="ECO:0000313" key="4">
    <source>
        <dbReference type="EMBL" id="KAF2003982.1"/>
    </source>
</evidence>
<keyword evidence="2" id="KW-0472">Membrane</keyword>
<evidence type="ECO:0000256" key="1">
    <source>
        <dbReference type="PROSITE-ProRule" id="PRU00175"/>
    </source>
</evidence>
<protein>
    <recommendedName>
        <fullName evidence="3">RING-type domain-containing protein</fullName>
    </recommendedName>
</protein>
<keyword evidence="2" id="KW-1133">Transmembrane helix</keyword>
<keyword evidence="1" id="KW-0863">Zinc-finger</keyword>
<reference evidence="4" key="1">
    <citation type="journal article" date="2020" name="Stud. Mycol.">
        <title>101 Dothideomycetes genomes: a test case for predicting lifestyles and emergence of pathogens.</title>
        <authorList>
            <person name="Haridas S."/>
            <person name="Albert R."/>
            <person name="Binder M."/>
            <person name="Bloem J."/>
            <person name="Labutti K."/>
            <person name="Salamov A."/>
            <person name="Andreopoulos B."/>
            <person name="Baker S."/>
            <person name="Barry K."/>
            <person name="Bills G."/>
            <person name="Bluhm B."/>
            <person name="Cannon C."/>
            <person name="Castanera R."/>
            <person name="Culley D."/>
            <person name="Daum C."/>
            <person name="Ezra D."/>
            <person name="Gonzalez J."/>
            <person name="Henrissat B."/>
            <person name="Kuo A."/>
            <person name="Liang C."/>
            <person name="Lipzen A."/>
            <person name="Lutzoni F."/>
            <person name="Magnuson J."/>
            <person name="Mondo S."/>
            <person name="Nolan M."/>
            <person name="Ohm R."/>
            <person name="Pangilinan J."/>
            <person name="Park H.-J."/>
            <person name="Ramirez L."/>
            <person name="Alfaro M."/>
            <person name="Sun H."/>
            <person name="Tritt A."/>
            <person name="Yoshinaga Y."/>
            <person name="Zwiers L.-H."/>
            <person name="Turgeon B."/>
            <person name="Goodwin S."/>
            <person name="Spatafora J."/>
            <person name="Crous P."/>
            <person name="Grigoriev I."/>
        </authorList>
    </citation>
    <scope>NUCLEOTIDE SEQUENCE</scope>
    <source>
        <strain evidence="4">CBS 123094</strain>
    </source>
</reference>
<keyword evidence="1" id="KW-0479">Metal-binding</keyword>
<evidence type="ECO:0000259" key="3">
    <source>
        <dbReference type="PROSITE" id="PS50089"/>
    </source>
</evidence>
<name>A0A6A5WQK2_9PLEO</name>
<dbReference type="SMART" id="SM00184">
    <property type="entry name" value="RING"/>
    <property type="match status" value="1"/>
</dbReference>
<dbReference type="AlphaFoldDB" id="A0A6A5WQK2"/>
<feature type="transmembrane region" description="Helical" evidence="2">
    <location>
        <begin position="272"/>
        <end position="292"/>
    </location>
</feature>
<sequence length="301" mass="34856">MIVPWKRHIDLLNKEIKLFVYKPISIPPNSECPICQSHYDTQSWSLWPSHLPIELPCGHILGSRCLRQYNNRTKDDLCPYCRQQIPTRIMIPSPCMNWLRFISRSRWFTWNISQLNMVLQVDPTLDHNWKQDLLGLWLLSVNGSLVIPLIQVLVLFFGSYLFDQMPSMARNLYAFSHCWMLALLQRTTPWCQRNFSFDEISGLWVDFLLMVLLLIMLRLLRVVQQISHARAIGALILVALVLHASIMVFPIQNHDENLLKKPGVQFALRASSLSWIFLTNTAAFAVVAGMVLRSNGTRSRV</sequence>
<dbReference type="InterPro" id="IPR001841">
    <property type="entry name" value="Znf_RING"/>
</dbReference>
<feature type="transmembrane region" description="Helical" evidence="2">
    <location>
        <begin position="203"/>
        <end position="220"/>
    </location>
</feature>
<dbReference type="Proteomes" id="UP000799779">
    <property type="component" value="Unassembled WGS sequence"/>
</dbReference>
<dbReference type="Gene3D" id="3.30.40.10">
    <property type="entry name" value="Zinc/RING finger domain, C3HC4 (zinc finger)"/>
    <property type="match status" value="1"/>
</dbReference>
<dbReference type="Pfam" id="PF13639">
    <property type="entry name" value="zf-RING_2"/>
    <property type="match status" value="1"/>
</dbReference>
<evidence type="ECO:0000256" key="2">
    <source>
        <dbReference type="SAM" id="Phobius"/>
    </source>
</evidence>
<dbReference type="GO" id="GO:0008270">
    <property type="term" value="F:zinc ion binding"/>
    <property type="evidence" value="ECO:0007669"/>
    <property type="project" value="UniProtKB-KW"/>
</dbReference>
<evidence type="ECO:0000313" key="5">
    <source>
        <dbReference type="Proteomes" id="UP000799779"/>
    </source>
</evidence>
<dbReference type="SUPFAM" id="SSF57850">
    <property type="entry name" value="RING/U-box"/>
    <property type="match status" value="1"/>
</dbReference>
<dbReference type="InterPro" id="IPR013083">
    <property type="entry name" value="Znf_RING/FYVE/PHD"/>
</dbReference>
<feature type="transmembrane region" description="Helical" evidence="2">
    <location>
        <begin position="136"/>
        <end position="162"/>
    </location>
</feature>
<keyword evidence="2" id="KW-0812">Transmembrane</keyword>
<proteinExistence type="predicted"/>
<dbReference type="EMBL" id="ML977569">
    <property type="protein sequence ID" value="KAF2003982.1"/>
    <property type="molecule type" value="Genomic_DNA"/>
</dbReference>
<dbReference type="OrthoDB" id="2849579at2759"/>
<keyword evidence="5" id="KW-1185">Reference proteome</keyword>
<feature type="transmembrane region" description="Helical" evidence="2">
    <location>
        <begin position="232"/>
        <end position="252"/>
    </location>
</feature>
<gene>
    <name evidence="4" type="ORF">P154DRAFT_572446</name>
</gene>
<accession>A0A6A5WQK2</accession>
<organism evidence="4 5">
    <name type="scientific">Amniculicola lignicola CBS 123094</name>
    <dbReference type="NCBI Taxonomy" id="1392246"/>
    <lineage>
        <taxon>Eukaryota</taxon>
        <taxon>Fungi</taxon>
        <taxon>Dikarya</taxon>
        <taxon>Ascomycota</taxon>
        <taxon>Pezizomycotina</taxon>
        <taxon>Dothideomycetes</taxon>
        <taxon>Pleosporomycetidae</taxon>
        <taxon>Pleosporales</taxon>
        <taxon>Amniculicolaceae</taxon>
        <taxon>Amniculicola</taxon>
    </lineage>
</organism>
<feature type="domain" description="RING-type" evidence="3">
    <location>
        <begin position="32"/>
        <end position="82"/>
    </location>
</feature>
<dbReference type="PROSITE" id="PS50089">
    <property type="entry name" value="ZF_RING_2"/>
    <property type="match status" value="1"/>
</dbReference>
<keyword evidence="1" id="KW-0862">Zinc</keyword>